<organism evidence="1 2">
    <name type="scientific">Athelia psychrophila</name>
    <dbReference type="NCBI Taxonomy" id="1759441"/>
    <lineage>
        <taxon>Eukaryota</taxon>
        <taxon>Fungi</taxon>
        <taxon>Dikarya</taxon>
        <taxon>Basidiomycota</taxon>
        <taxon>Agaricomycotina</taxon>
        <taxon>Agaricomycetes</taxon>
        <taxon>Agaricomycetidae</taxon>
        <taxon>Atheliales</taxon>
        <taxon>Atheliaceae</taxon>
        <taxon>Athelia</taxon>
    </lineage>
</organism>
<dbReference type="AlphaFoldDB" id="A0A167SMH2"/>
<proteinExistence type="predicted"/>
<sequence>LLPSSPNPSVIPSRILTVCQAELVVSLFRLASVHCLACSTAIVHRNTAWRSGLIRLRRGKQSELTYNLELDVG</sequence>
<evidence type="ECO:0000313" key="1">
    <source>
        <dbReference type="EMBL" id="KZP02069.1"/>
    </source>
</evidence>
<gene>
    <name evidence="1" type="ORF">FIBSPDRAFT_1056115</name>
</gene>
<accession>A0A167SMH2</accession>
<evidence type="ECO:0000313" key="2">
    <source>
        <dbReference type="Proteomes" id="UP000076532"/>
    </source>
</evidence>
<feature type="non-terminal residue" evidence="1">
    <location>
        <position position="1"/>
    </location>
</feature>
<dbReference type="EMBL" id="KV419070">
    <property type="protein sequence ID" value="KZP02069.1"/>
    <property type="molecule type" value="Genomic_DNA"/>
</dbReference>
<name>A0A167SMH2_9AGAM</name>
<protein>
    <submittedName>
        <fullName evidence="1">Uncharacterized protein</fullName>
    </submittedName>
</protein>
<dbReference type="Proteomes" id="UP000076532">
    <property type="component" value="Unassembled WGS sequence"/>
</dbReference>
<reference evidence="1 2" key="1">
    <citation type="journal article" date="2016" name="Mol. Biol. Evol.">
        <title>Comparative Genomics of Early-Diverging Mushroom-Forming Fungi Provides Insights into the Origins of Lignocellulose Decay Capabilities.</title>
        <authorList>
            <person name="Nagy L.G."/>
            <person name="Riley R."/>
            <person name="Tritt A."/>
            <person name="Adam C."/>
            <person name="Daum C."/>
            <person name="Floudas D."/>
            <person name="Sun H."/>
            <person name="Yadav J.S."/>
            <person name="Pangilinan J."/>
            <person name="Larsson K.H."/>
            <person name="Matsuura K."/>
            <person name="Barry K."/>
            <person name="Labutti K."/>
            <person name="Kuo R."/>
            <person name="Ohm R.A."/>
            <person name="Bhattacharya S.S."/>
            <person name="Shirouzu T."/>
            <person name="Yoshinaga Y."/>
            <person name="Martin F.M."/>
            <person name="Grigoriev I.V."/>
            <person name="Hibbett D.S."/>
        </authorList>
    </citation>
    <scope>NUCLEOTIDE SEQUENCE [LARGE SCALE GENOMIC DNA]</scope>
    <source>
        <strain evidence="1 2">CBS 109695</strain>
    </source>
</reference>
<keyword evidence="2" id="KW-1185">Reference proteome</keyword>